<evidence type="ECO:0000313" key="2">
    <source>
        <dbReference type="Proteomes" id="UP000002630"/>
    </source>
</evidence>
<protein>
    <recommendedName>
        <fullName evidence="3">C2 domain-containing protein</fullName>
    </recommendedName>
</protein>
<proteinExistence type="predicted"/>
<keyword evidence="2" id="KW-1185">Reference proteome</keyword>
<gene>
    <name evidence="1" type="ORF">Esi_0003_0238</name>
</gene>
<reference evidence="1 2" key="1">
    <citation type="journal article" date="2010" name="Nature">
        <title>The Ectocarpus genome and the independent evolution of multicellularity in brown algae.</title>
        <authorList>
            <person name="Cock J.M."/>
            <person name="Sterck L."/>
            <person name="Rouze P."/>
            <person name="Scornet D."/>
            <person name="Allen A.E."/>
            <person name="Amoutzias G."/>
            <person name="Anthouard V."/>
            <person name="Artiguenave F."/>
            <person name="Aury J.M."/>
            <person name="Badger J.H."/>
            <person name="Beszteri B."/>
            <person name="Billiau K."/>
            <person name="Bonnet E."/>
            <person name="Bothwell J.H."/>
            <person name="Bowler C."/>
            <person name="Boyen C."/>
            <person name="Brownlee C."/>
            <person name="Carrano C.J."/>
            <person name="Charrier B."/>
            <person name="Cho G.Y."/>
            <person name="Coelho S.M."/>
            <person name="Collen J."/>
            <person name="Corre E."/>
            <person name="Da Silva C."/>
            <person name="Delage L."/>
            <person name="Delaroque N."/>
            <person name="Dittami S.M."/>
            <person name="Doulbeau S."/>
            <person name="Elias M."/>
            <person name="Farnham G."/>
            <person name="Gachon C.M."/>
            <person name="Gschloessl B."/>
            <person name="Heesch S."/>
            <person name="Jabbari K."/>
            <person name="Jubin C."/>
            <person name="Kawai H."/>
            <person name="Kimura K."/>
            <person name="Kloareg B."/>
            <person name="Kupper F.C."/>
            <person name="Lang D."/>
            <person name="Le Bail A."/>
            <person name="Leblanc C."/>
            <person name="Lerouge P."/>
            <person name="Lohr M."/>
            <person name="Lopez P.J."/>
            <person name="Martens C."/>
            <person name="Maumus F."/>
            <person name="Michel G."/>
            <person name="Miranda-Saavedra D."/>
            <person name="Morales J."/>
            <person name="Moreau H."/>
            <person name="Motomura T."/>
            <person name="Nagasato C."/>
            <person name="Napoli C.A."/>
            <person name="Nelson D.R."/>
            <person name="Nyvall-Collen P."/>
            <person name="Peters A.F."/>
            <person name="Pommier C."/>
            <person name="Potin P."/>
            <person name="Poulain J."/>
            <person name="Quesneville H."/>
            <person name="Read B."/>
            <person name="Rensing S.A."/>
            <person name="Ritter A."/>
            <person name="Rousvoal S."/>
            <person name="Samanta M."/>
            <person name="Samson G."/>
            <person name="Schroeder D.C."/>
            <person name="Segurens B."/>
            <person name="Strittmatter M."/>
            <person name="Tonon T."/>
            <person name="Tregear J.W."/>
            <person name="Valentin K."/>
            <person name="von Dassow P."/>
            <person name="Yamagishi T."/>
            <person name="Van de Peer Y."/>
            <person name="Wincker P."/>
        </authorList>
    </citation>
    <scope>NUCLEOTIDE SEQUENCE [LARGE SCALE GENOMIC DNA]</scope>
    <source>
        <strain evidence="2">Ec32 / CCAP1310/4</strain>
    </source>
</reference>
<dbReference type="InterPro" id="IPR035892">
    <property type="entry name" value="C2_domain_sf"/>
</dbReference>
<organism evidence="1 2">
    <name type="scientific">Ectocarpus siliculosus</name>
    <name type="common">Brown alga</name>
    <name type="synonym">Conferva siliculosa</name>
    <dbReference type="NCBI Taxonomy" id="2880"/>
    <lineage>
        <taxon>Eukaryota</taxon>
        <taxon>Sar</taxon>
        <taxon>Stramenopiles</taxon>
        <taxon>Ochrophyta</taxon>
        <taxon>PX clade</taxon>
        <taxon>Phaeophyceae</taxon>
        <taxon>Ectocarpales</taxon>
        <taxon>Ectocarpaceae</taxon>
        <taxon>Ectocarpus</taxon>
    </lineage>
</organism>
<dbReference type="Proteomes" id="UP000002630">
    <property type="component" value="Linkage Group LG02"/>
</dbReference>
<sequence length="231" mass="25352">MKGEVDPCVRVGILSASPLPRGAAGTDASSWVVEAKILKQDQEQSDEEPYRTKPSRVGVWNEELTIPVDVGEARSSRLRLDVVDATLREGGLHACTFQLGDIVPWNGYHMEVHMGRDVWLRVSVVVALEDPVVKIDHLLHLEALLLTFPEGMPLPGVRREAGAGVKSFIQCIPKGTENNVSLQASKKKEPPMQRCDAAGEKVIELDALGSDRNEGNNYLRNTVPVTIVEDQ</sequence>
<evidence type="ECO:0000313" key="1">
    <source>
        <dbReference type="EMBL" id="CBJ25572.1"/>
    </source>
</evidence>
<dbReference type="AlphaFoldDB" id="D7FW52"/>
<dbReference type="EMBL" id="FN648486">
    <property type="protein sequence ID" value="CBJ25572.1"/>
    <property type="molecule type" value="Genomic_DNA"/>
</dbReference>
<dbReference type="OrthoDB" id="10280669at2759"/>
<dbReference type="SUPFAM" id="SSF49562">
    <property type="entry name" value="C2 domain (Calcium/lipid-binding domain, CaLB)"/>
    <property type="match status" value="1"/>
</dbReference>
<dbReference type="EMBL" id="FN649727">
    <property type="protein sequence ID" value="CBJ25572.1"/>
    <property type="molecule type" value="Genomic_DNA"/>
</dbReference>
<evidence type="ECO:0008006" key="3">
    <source>
        <dbReference type="Google" id="ProtNLM"/>
    </source>
</evidence>
<accession>D7FW52</accession>
<dbReference type="InParanoid" id="D7FW52"/>
<name>D7FW52_ECTSI</name>